<gene>
    <name evidence="3" type="ORF">EW640_09755</name>
</gene>
<dbReference type="Proteomes" id="UP000501518">
    <property type="component" value="Chromosome"/>
</dbReference>
<dbReference type="KEGG" id="blut:EW640_09755"/>
<reference evidence="3 4" key="1">
    <citation type="submission" date="2019-02" db="EMBL/GenBank/DDBJ databases">
        <title>Complete Genome Sequence and Methylome Analysis of Brevibacterium luteolum NEB1784.</title>
        <authorList>
            <person name="Fomenkov A."/>
            <person name="Roberts R.J."/>
        </authorList>
    </citation>
    <scope>NUCLEOTIDE SEQUENCE [LARGE SCALE GENOMIC DNA]</scope>
    <source>
        <strain evidence="3 4">NEB1784</strain>
    </source>
</reference>
<dbReference type="InterPro" id="IPR047656">
    <property type="entry name" value="IS481-like_transpos"/>
</dbReference>
<dbReference type="EMBL" id="CP035810">
    <property type="protein sequence ID" value="QIN29529.1"/>
    <property type="molecule type" value="Genomic_DNA"/>
</dbReference>
<feature type="region of interest" description="Disordered" evidence="1">
    <location>
        <begin position="310"/>
        <end position="336"/>
    </location>
</feature>
<protein>
    <submittedName>
        <fullName evidence="3">IS481 family transposase</fullName>
    </submittedName>
</protein>
<dbReference type="PANTHER" id="PTHR35004">
    <property type="entry name" value="TRANSPOSASE RV3428C-RELATED"/>
    <property type="match status" value="1"/>
</dbReference>
<evidence type="ECO:0000313" key="4">
    <source>
        <dbReference type="Proteomes" id="UP000501518"/>
    </source>
</evidence>
<dbReference type="PROSITE" id="PS50994">
    <property type="entry name" value="INTEGRASE"/>
    <property type="match status" value="1"/>
</dbReference>
<dbReference type="SUPFAM" id="SSF53098">
    <property type="entry name" value="Ribonuclease H-like"/>
    <property type="match status" value="1"/>
</dbReference>
<evidence type="ECO:0000313" key="3">
    <source>
        <dbReference type="EMBL" id="QIN29529.1"/>
    </source>
</evidence>
<sequence>MTSPTHANAPLSPEGRRRLIERCRTRPISHVAAEMGISRATASKWVNRYKRFGKIGLLDRSSSPIRQPSATPGRLVKQIESMRREHKWSASRIAFELEQTGTPVSRRTITRLLAQLGLNRRKFIDPNGETNREPQSINAKRPGHMVHLDVKKVGRIPDGGGWRVHGKGSEKAKAVARTKTRGARTGYVYLHSAIDGLTRLAYTEALPDERAVTAVAFLERARAWFAAHGITRIERVVTDNGSCYRSAAFREAVGTSRHQRITPYTPRHNGKVERYNRILAEEFLYARIWHSEAERASALKTWNRHYNYHRPHGAHDGQPPASATPARVNNVMASYS</sequence>
<dbReference type="NCBIfam" id="NF033577">
    <property type="entry name" value="transpos_IS481"/>
    <property type="match status" value="1"/>
</dbReference>
<dbReference type="GO" id="GO:0003676">
    <property type="term" value="F:nucleic acid binding"/>
    <property type="evidence" value="ECO:0007669"/>
    <property type="project" value="InterPro"/>
</dbReference>
<dbReference type="InterPro" id="IPR009057">
    <property type="entry name" value="Homeodomain-like_sf"/>
</dbReference>
<evidence type="ECO:0000259" key="2">
    <source>
        <dbReference type="PROSITE" id="PS50994"/>
    </source>
</evidence>
<proteinExistence type="predicted"/>
<dbReference type="Pfam" id="PF13683">
    <property type="entry name" value="rve_3"/>
    <property type="match status" value="1"/>
</dbReference>
<feature type="domain" description="Integrase catalytic" evidence="2">
    <location>
        <begin position="153"/>
        <end position="327"/>
    </location>
</feature>
<dbReference type="InterPro" id="IPR001584">
    <property type="entry name" value="Integrase_cat-core"/>
</dbReference>
<dbReference type="RefSeq" id="WP_165883930.1">
    <property type="nucleotide sequence ID" value="NZ_CP035810.1"/>
</dbReference>
<dbReference type="InterPro" id="IPR012337">
    <property type="entry name" value="RNaseH-like_sf"/>
</dbReference>
<dbReference type="GO" id="GO:0015074">
    <property type="term" value="P:DNA integration"/>
    <property type="evidence" value="ECO:0007669"/>
    <property type="project" value="InterPro"/>
</dbReference>
<dbReference type="Gene3D" id="3.30.420.10">
    <property type="entry name" value="Ribonuclease H-like superfamily/Ribonuclease H"/>
    <property type="match status" value="1"/>
</dbReference>
<evidence type="ECO:0000256" key="1">
    <source>
        <dbReference type="SAM" id="MobiDB-lite"/>
    </source>
</evidence>
<organism evidence="3 4">
    <name type="scientific">Brevibacterium luteolum</name>
    <dbReference type="NCBI Taxonomy" id="199591"/>
    <lineage>
        <taxon>Bacteria</taxon>
        <taxon>Bacillati</taxon>
        <taxon>Actinomycetota</taxon>
        <taxon>Actinomycetes</taxon>
        <taxon>Micrococcales</taxon>
        <taxon>Brevibacteriaceae</taxon>
        <taxon>Brevibacterium</taxon>
    </lineage>
</organism>
<dbReference type="PANTHER" id="PTHR35004:SF7">
    <property type="entry name" value="INTEGRASE PROTEIN"/>
    <property type="match status" value="1"/>
</dbReference>
<dbReference type="InterPro" id="IPR036397">
    <property type="entry name" value="RNaseH_sf"/>
</dbReference>
<dbReference type="Pfam" id="PF13565">
    <property type="entry name" value="HTH_32"/>
    <property type="match status" value="1"/>
</dbReference>
<dbReference type="AlphaFoldDB" id="A0A6G8KXL2"/>
<dbReference type="SUPFAM" id="SSF46689">
    <property type="entry name" value="Homeodomain-like"/>
    <property type="match status" value="1"/>
</dbReference>
<dbReference type="Pfam" id="PF00665">
    <property type="entry name" value="rve"/>
    <property type="match status" value="1"/>
</dbReference>
<accession>A0A6G8KXL2</accession>
<name>A0A6G8KXL2_9MICO</name>